<feature type="binding site" evidence="1">
    <location>
        <position position="229"/>
    </location>
    <ligand>
        <name>2-oxoglutarate</name>
        <dbReference type="ChEBI" id="CHEBI:16810"/>
    </ligand>
</feature>
<keyword evidence="5" id="KW-1185">Reference proteome</keyword>
<evidence type="ECO:0000313" key="4">
    <source>
        <dbReference type="EMBL" id="CAG8559184.1"/>
    </source>
</evidence>
<evidence type="ECO:0000256" key="1">
    <source>
        <dbReference type="PIRSR" id="PIRSR632852-1"/>
    </source>
</evidence>
<evidence type="ECO:0000256" key="2">
    <source>
        <dbReference type="SAM" id="MobiDB-lite"/>
    </source>
</evidence>
<feature type="binding site" evidence="1">
    <location>
        <position position="245"/>
    </location>
    <ligand>
        <name>2-oxoglutarate</name>
        <dbReference type="ChEBI" id="CHEBI:16810"/>
    </ligand>
</feature>
<feature type="compositionally biased region" description="Polar residues" evidence="2">
    <location>
        <begin position="7"/>
        <end position="24"/>
    </location>
</feature>
<dbReference type="Proteomes" id="UP000789508">
    <property type="component" value="Unassembled WGS sequence"/>
</dbReference>
<comment type="caution">
    <text evidence="4">The sequence shown here is derived from an EMBL/GenBank/DDBJ whole genome shotgun (WGS) entry which is preliminary data.</text>
</comment>
<dbReference type="SUPFAM" id="SSF51197">
    <property type="entry name" value="Clavaminate synthase-like"/>
    <property type="match status" value="1"/>
</dbReference>
<evidence type="ECO:0000313" key="5">
    <source>
        <dbReference type="Proteomes" id="UP000789508"/>
    </source>
</evidence>
<dbReference type="GO" id="GO:0008198">
    <property type="term" value="F:ferrous iron binding"/>
    <property type="evidence" value="ECO:0007669"/>
    <property type="project" value="TreeGrafter"/>
</dbReference>
<feature type="binding site" evidence="1">
    <location>
        <begin position="120"/>
        <end position="122"/>
    </location>
    <ligand>
        <name>substrate</name>
    </ligand>
</feature>
<dbReference type="PANTHER" id="PTHR31573:SF1">
    <property type="entry name" value="DNA OXIDATIVE DEMETHYLASE ALKBH2"/>
    <property type="match status" value="1"/>
</dbReference>
<feature type="domain" description="Fe2OG dioxygenase" evidence="3">
    <location>
        <begin position="152"/>
        <end position="250"/>
    </location>
</feature>
<dbReference type="Gene3D" id="2.60.120.590">
    <property type="entry name" value="Alpha-ketoglutarate-dependent dioxygenase AlkB-like"/>
    <property type="match status" value="1"/>
</dbReference>
<feature type="region of interest" description="Disordered" evidence="2">
    <location>
        <begin position="1"/>
        <end position="44"/>
    </location>
</feature>
<dbReference type="AlphaFoldDB" id="A0A9N9BCN3"/>
<gene>
    <name evidence="4" type="ORF">ALEPTO_LOCUS6266</name>
</gene>
<name>A0A9N9BCN3_9GLOM</name>
<dbReference type="GO" id="GO:0051747">
    <property type="term" value="F:cytosine C-5 DNA demethylase activity"/>
    <property type="evidence" value="ECO:0007669"/>
    <property type="project" value="TreeGrafter"/>
</dbReference>
<feature type="binding site" evidence="1">
    <location>
        <position position="247"/>
    </location>
    <ligand>
        <name>2-oxoglutarate</name>
        <dbReference type="ChEBI" id="CHEBI:16810"/>
    </ligand>
</feature>
<feature type="binding site" evidence="1">
    <location>
        <position position="159"/>
    </location>
    <ligand>
        <name>2-oxoglutarate</name>
        <dbReference type="ChEBI" id="CHEBI:16810"/>
    </ligand>
</feature>
<organism evidence="4 5">
    <name type="scientific">Ambispora leptoticha</name>
    <dbReference type="NCBI Taxonomy" id="144679"/>
    <lineage>
        <taxon>Eukaryota</taxon>
        <taxon>Fungi</taxon>
        <taxon>Fungi incertae sedis</taxon>
        <taxon>Mucoromycota</taxon>
        <taxon>Glomeromycotina</taxon>
        <taxon>Glomeromycetes</taxon>
        <taxon>Archaeosporales</taxon>
        <taxon>Ambisporaceae</taxon>
        <taxon>Ambispora</taxon>
    </lineage>
</organism>
<dbReference type="InterPro" id="IPR005123">
    <property type="entry name" value="Oxoglu/Fe-dep_dioxygenase_dom"/>
</dbReference>
<dbReference type="GO" id="GO:0035516">
    <property type="term" value="F:broad specificity oxidative DNA demethylase activity"/>
    <property type="evidence" value="ECO:0007669"/>
    <property type="project" value="TreeGrafter"/>
</dbReference>
<protein>
    <submittedName>
        <fullName evidence="4">1861_t:CDS:1</fullName>
    </submittedName>
</protein>
<dbReference type="OrthoDB" id="545910at2759"/>
<dbReference type="InterPro" id="IPR032852">
    <property type="entry name" value="ALKBH2"/>
</dbReference>
<feature type="binding site" evidence="1">
    <location>
        <position position="161"/>
    </location>
    <ligand>
        <name>2-oxoglutarate</name>
        <dbReference type="ChEBI" id="CHEBI:16810"/>
    </ligand>
</feature>
<feature type="binding site" evidence="1">
    <location>
        <position position="174"/>
    </location>
    <ligand>
        <name>substrate</name>
    </ligand>
</feature>
<dbReference type="GO" id="GO:0006307">
    <property type="term" value="P:DNA alkylation repair"/>
    <property type="evidence" value="ECO:0007669"/>
    <property type="project" value="TreeGrafter"/>
</dbReference>
<sequence>MEPLRQCSISEITESNKDSSSFQLNKKRSESEPEEQQSHLTKRKRQLPPNFLTPFVDLKLPKGDVTYYPQIGLIRSEKITYYKQLISLPYWKQPNLVVHGRQTRAPRLTCSFGSQPNKVYRYSGTTVTRDSVDYPPPILHIKSIIEKILDTEFNFVLLNWYKNGDNYIGEHSDDERGLKKMGVIACVSLGAERNFVLRNKTERGLVKKLVLADGSMVVMKGNTQANWKHSVPREKKVANGRISLTFRQLV</sequence>
<dbReference type="InterPro" id="IPR027450">
    <property type="entry name" value="AlkB-like"/>
</dbReference>
<dbReference type="InterPro" id="IPR037151">
    <property type="entry name" value="AlkB-like_sf"/>
</dbReference>
<reference evidence="4" key="1">
    <citation type="submission" date="2021-06" db="EMBL/GenBank/DDBJ databases">
        <authorList>
            <person name="Kallberg Y."/>
            <person name="Tangrot J."/>
            <person name="Rosling A."/>
        </authorList>
    </citation>
    <scope>NUCLEOTIDE SEQUENCE</scope>
    <source>
        <strain evidence="4">FL130A</strain>
    </source>
</reference>
<proteinExistence type="predicted"/>
<dbReference type="PROSITE" id="PS51471">
    <property type="entry name" value="FE2OG_OXY"/>
    <property type="match status" value="1"/>
</dbReference>
<feature type="binding site" evidence="1">
    <location>
        <position position="171"/>
    </location>
    <ligand>
        <name>2-oxoglutarate</name>
        <dbReference type="ChEBI" id="CHEBI:16810"/>
    </ligand>
</feature>
<evidence type="ECO:0000259" key="3">
    <source>
        <dbReference type="PROSITE" id="PS51471"/>
    </source>
</evidence>
<accession>A0A9N9BCN3</accession>
<dbReference type="EMBL" id="CAJVPS010002065">
    <property type="protein sequence ID" value="CAG8559184.1"/>
    <property type="molecule type" value="Genomic_DNA"/>
</dbReference>
<feature type="binding site" evidence="1">
    <location>
        <position position="241"/>
    </location>
    <ligand>
        <name>2-oxoglutarate</name>
        <dbReference type="ChEBI" id="CHEBI:16810"/>
    </ligand>
</feature>
<dbReference type="Pfam" id="PF13532">
    <property type="entry name" value="2OG-FeII_Oxy_2"/>
    <property type="match status" value="1"/>
</dbReference>
<dbReference type="PANTHER" id="PTHR31573">
    <property type="entry name" value="ALPHA-KETOGLUTARATE-DEPENDENT DIOXYGENASE ALKB HOMOLOG 2"/>
    <property type="match status" value="1"/>
</dbReference>